<organism evidence="1 2">
    <name type="scientific">Streptococcus macedonicus</name>
    <name type="common">Streptococcus gallolyticus macedonicus</name>
    <dbReference type="NCBI Taxonomy" id="59310"/>
    <lineage>
        <taxon>Bacteria</taxon>
        <taxon>Bacillati</taxon>
        <taxon>Bacillota</taxon>
        <taxon>Bacilli</taxon>
        <taxon>Lactobacillales</taxon>
        <taxon>Streptococcaceae</taxon>
        <taxon>Streptococcus</taxon>
    </lineage>
</organism>
<sequence length="49" mass="5644">MDDIHRLIHATNEKIIKNFFQLLNLSNTGLTKLNQLRELVGTSPLLKKI</sequence>
<name>A0A2I1YIU5_STRMC</name>
<evidence type="ECO:0000313" key="1">
    <source>
        <dbReference type="EMBL" id="PLA54788.1"/>
    </source>
</evidence>
<proteinExistence type="predicted"/>
<accession>A0A2I1YIU5</accession>
<reference evidence="1 2" key="1">
    <citation type="submission" date="2017-12" db="EMBL/GenBank/DDBJ databases">
        <title>Phylogenetic diversity of female urinary microbiome.</title>
        <authorList>
            <person name="Thomas-White K."/>
            <person name="Wolfe A.J."/>
        </authorList>
    </citation>
    <scope>NUCLEOTIDE SEQUENCE [LARGE SCALE GENOMIC DNA]</scope>
    <source>
        <strain evidence="1 2">UMB0733</strain>
    </source>
</reference>
<dbReference type="RefSeq" id="WP_003064246.1">
    <property type="nucleotide sequence ID" value="NZ_PKIB01000001.1"/>
</dbReference>
<dbReference type="Proteomes" id="UP000235073">
    <property type="component" value="Unassembled WGS sequence"/>
</dbReference>
<comment type="caution">
    <text evidence="1">The sequence shown here is derived from an EMBL/GenBank/DDBJ whole genome shotgun (WGS) entry which is preliminary data.</text>
</comment>
<dbReference type="GeneID" id="64018573"/>
<evidence type="ECO:0000313" key="2">
    <source>
        <dbReference type="Proteomes" id="UP000235073"/>
    </source>
</evidence>
<dbReference type="EMBL" id="PKIB01000001">
    <property type="protein sequence ID" value="PLA54788.1"/>
    <property type="molecule type" value="Genomic_DNA"/>
</dbReference>
<protein>
    <submittedName>
        <fullName evidence="1">Maturase</fullName>
    </submittedName>
</protein>
<dbReference type="AlphaFoldDB" id="A0A2I1YIU5"/>
<gene>
    <name evidence="1" type="ORF">CYK21_01380</name>
</gene>